<gene>
    <name evidence="2" type="ORF">BME96_17410</name>
    <name evidence="3" type="ORF">IC602_12915</name>
</gene>
<name>A0AAC9J362_VIRHA</name>
<evidence type="ECO:0000256" key="1">
    <source>
        <dbReference type="SAM" id="Phobius"/>
    </source>
</evidence>
<dbReference type="AlphaFoldDB" id="A0AAC9J362"/>
<dbReference type="EMBL" id="JACWEZ010000007">
    <property type="protein sequence ID" value="MBD1223499.1"/>
    <property type="molecule type" value="Genomic_DNA"/>
</dbReference>
<feature type="transmembrane region" description="Helical" evidence="1">
    <location>
        <begin position="7"/>
        <end position="29"/>
    </location>
</feature>
<keyword evidence="1" id="KW-1133">Transmembrane helix</keyword>
<reference evidence="2 4" key="1">
    <citation type="submission" date="2016-11" db="EMBL/GenBank/DDBJ databases">
        <title>Complete genome sequencing of Virgibacillus halodenitrificans PDB-F2.</title>
        <authorList>
            <person name="Sun Z."/>
            <person name="Zhou Y."/>
            <person name="Li H."/>
        </authorList>
    </citation>
    <scope>NUCLEOTIDE SEQUENCE [LARGE SCALE GENOMIC DNA]</scope>
    <source>
        <strain evidence="2 4">PDB-F2</strain>
    </source>
</reference>
<keyword evidence="1" id="KW-0472">Membrane</keyword>
<keyword evidence="1" id="KW-0812">Transmembrane</keyword>
<evidence type="ECO:0000313" key="3">
    <source>
        <dbReference type="EMBL" id="MBD1223499.1"/>
    </source>
</evidence>
<feature type="transmembrane region" description="Helical" evidence="1">
    <location>
        <begin position="35"/>
        <end position="55"/>
    </location>
</feature>
<sequence length="61" mass="6863">MTIKGNSVFKFIVILIAAIVIRTLLAVFSEGGYHPYTNIVVIISAIITLVLWTVWEESRNK</sequence>
<accession>A0AAC9J362</accession>
<dbReference type="KEGG" id="vhl:BME96_17410"/>
<dbReference type="Proteomes" id="UP000621631">
    <property type="component" value="Unassembled WGS sequence"/>
</dbReference>
<dbReference type="EMBL" id="CP017962">
    <property type="protein sequence ID" value="APC49864.1"/>
    <property type="molecule type" value="Genomic_DNA"/>
</dbReference>
<reference evidence="3 5" key="2">
    <citation type="submission" date="2020-09" db="EMBL/GenBank/DDBJ databases">
        <title>Draft Genome Sequences of Oil-Oxidizing Bacteria Halomonas titanicae, Marinobacter lutaoensis, and Virgibacillus halodenitrificans Isolated from Highly Saline Environments.</title>
        <authorList>
            <person name="Grouzdev D.S."/>
            <person name="Sokolova D.S."/>
            <person name="Semenova E.M."/>
            <person name="Borzenkov I.A."/>
            <person name="Bidzhieva S.K."/>
            <person name="Poltaraus A.B."/>
            <person name="Nazina T.N."/>
        </authorList>
    </citation>
    <scope>NUCLEOTIDE SEQUENCE [LARGE SCALE GENOMIC DNA]</scope>
    <source>
        <strain evidence="3 5">VKM B-3472D</strain>
    </source>
</reference>
<dbReference type="RefSeq" id="WP_019379300.1">
    <property type="nucleotide sequence ID" value="NZ_CP017962.1"/>
</dbReference>
<organism evidence="2 4">
    <name type="scientific">Virgibacillus halodenitrificans</name>
    <name type="common">Bacillus halodenitrificans</name>
    <dbReference type="NCBI Taxonomy" id="1482"/>
    <lineage>
        <taxon>Bacteria</taxon>
        <taxon>Bacillati</taxon>
        <taxon>Bacillota</taxon>
        <taxon>Bacilli</taxon>
        <taxon>Bacillales</taxon>
        <taxon>Bacillaceae</taxon>
        <taxon>Virgibacillus</taxon>
    </lineage>
</organism>
<dbReference type="GeneID" id="71516190"/>
<keyword evidence="5" id="KW-1185">Reference proteome</keyword>
<evidence type="ECO:0000313" key="2">
    <source>
        <dbReference type="EMBL" id="APC49864.1"/>
    </source>
</evidence>
<proteinExistence type="predicted"/>
<protein>
    <submittedName>
        <fullName evidence="2">Uncharacterized protein</fullName>
    </submittedName>
</protein>
<evidence type="ECO:0000313" key="5">
    <source>
        <dbReference type="Proteomes" id="UP000621631"/>
    </source>
</evidence>
<evidence type="ECO:0000313" key="4">
    <source>
        <dbReference type="Proteomes" id="UP000182945"/>
    </source>
</evidence>
<dbReference type="Proteomes" id="UP000182945">
    <property type="component" value="Chromosome"/>
</dbReference>